<dbReference type="CDD" id="cd19500">
    <property type="entry name" value="RecA-like_Lon"/>
    <property type="match status" value="1"/>
</dbReference>
<dbReference type="PIRSF" id="PIRSF001174">
    <property type="entry name" value="Lon_proteas"/>
    <property type="match status" value="1"/>
</dbReference>
<evidence type="ECO:0000256" key="10">
    <source>
        <dbReference type="HAMAP-Rule" id="MF_01973"/>
    </source>
</evidence>
<evidence type="ECO:0000259" key="16">
    <source>
        <dbReference type="PROSITE" id="PS51786"/>
    </source>
</evidence>
<dbReference type="RefSeq" id="WP_194368986.1">
    <property type="nucleotide sequence ID" value="NZ_CP054492.1"/>
</dbReference>
<evidence type="ECO:0000256" key="4">
    <source>
        <dbReference type="ARBA" id="ARBA00022741"/>
    </source>
</evidence>
<keyword evidence="8 10" id="KW-0346">Stress response</keyword>
<dbReference type="GO" id="GO:0006515">
    <property type="term" value="P:protein quality control for misfolded or incompletely synthesized proteins"/>
    <property type="evidence" value="ECO:0007669"/>
    <property type="project" value="UniProtKB-UniRule"/>
</dbReference>
<evidence type="ECO:0000256" key="3">
    <source>
        <dbReference type="ARBA" id="ARBA00022670"/>
    </source>
</evidence>
<dbReference type="PANTHER" id="PTHR43718">
    <property type="entry name" value="LON PROTEASE"/>
    <property type="match status" value="1"/>
</dbReference>
<dbReference type="InterPro" id="IPR027417">
    <property type="entry name" value="P-loop_NTPase"/>
</dbReference>
<organism evidence="18 19">
    <name type="scientific">Candidatus Sulfurimonas baltica</name>
    <dbReference type="NCBI Taxonomy" id="2740404"/>
    <lineage>
        <taxon>Bacteria</taxon>
        <taxon>Pseudomonadati</taxon>
        <taxon>Campylobacterota</taxon>
        <taxon>Epsilonproteobacteria</taxon>
        <taxon>Campylobacterales</taxon>
        <taxon>Sulfurimonadaceae</taxon>
        <taxon>Sulfurimonas</taxon>
    </lineage>
</organism>
<comment type="induction">
    <text evidence="10">By heat shock.</text>
</comment>
<evidence type="ECO:0000256" key="11">
    <source>
        <dbReference type="PIRNR" id="PIRNR001174"/>
    </source>
</evidence>
<evidence type="ECO:0000256" key="5">
    <source>
        <dbReference type="ARBA" id="ARBA00022801"/>
    </source>
</evidence>
<gene>
    <name evidence="10 18" type="primary">lon</name>
    <name evidence="18" type="ORF">HUE88_10990</name>
</gene>
<feature type="domain" description="Lon proteolytic" evidence="16">
    <location>
        <begin position="601"/>
        <end position="803"/>
    </location>
</feature>
<dbReference type="GO" id="GO:0043565">
    <property type="term" value="F:sequence-specific DNA binding"/>
    <property type="evidence" value="ECO:0007669"/>
    <property type="project" value="UniProtKB-UniRule"/>
</dbReference>
<evidence type="ECO:0000256" key="9">
    <source>
        <dbReference type="ARBA" id="ARBA00050665"/>
    </source>
</evidence>
<dbReference type="SUPFAM" id="SSF52540">
    <property type="entry name" value="P-loop containing nucleoside triphosphate hydrolases"/>
    <property type="match status" value="1"/>
</dbReference>
<dbReference type="PANTHER" id="PTHR43718:SF2">
    <property type="entry name" value="LON PROTEASE HOMOLOG, MITOCHONDRIAL"/>
    <property type="match status" value="1"/>
</dbReference>
<evidence type="ECO:0000313" key="19">
    <source>
        <dbReference type="Proteomes" id="UP000593994"/>
    </source>
</evidence>
<dbReference type="InterPro" id="IPR003593">
    <property type="entry name" value="AAA+_ATPase"/>
</dbReference>
<proteinExistence type="evidence at transcript level"/>
<dbReference type="Pfam" id="PF02190">
    <property type="entry name" value="LON_substr_bdg"/>
    <property type="match status" value="1"/>
</dbReference>
<dbReference type="SUPFAM" id="SSF54211">
    <property type="entry name" value="Ribosomal protein S5 domain 2-like"/>
    <property type="match status" value="1"/>
</dbReference>
<keyword evidence="2 10" id="KW-0963">Cytoplasm</keyword>
<evidence type="ECO:0000256" key="7">
    <source>
        <dbReference type="ARBA" id="ARBA00022840"/>
    </source>
</evidence>
<dbReference type="InterPro" id="IPR015947">
    <property type="entry name" value="PUA-like_sf"/>
</dbReference>
<dbReference type="GO" id="GO:0034605">
    <property type="term" value="P:cellular response to heat"/>
    <property type="evidence" value="ECO:0007669"/>
    <property type="project" value="UniProtKB-UniRule"/>
</dbReference>
<evidence type="ECO:0000256" key="1">
    <source>
        <dbReference type="ARBA" id="ARBA00004496"/>
    </source>
</evidence>
<feature type="active site" evidence="10 12">
    <location>
        <position position="709"/>
    </location>
</feature>
<evidence type="ECO:0000256" key="6">
    <source>
        <dbReference type="ARBA" id="ARBA00022825"/>
    </source>
</evidence>
<dbReference type="InterPro" id="IPR008268">
    <property type="entry name" value="Peptidase_S16_AS"/>
</dbReference>
<dbReference type="FunFam" id="3.40.50.300:FF:000021">
    <property type="entry name" value="Lon protease homolog"/>
    <property type="match status" value="1"/>
</dbReference>
<evidence type="ECO:0000259" key="17">
    <source>
        <dbReference type="PROSITE" id="PS51787"/>
    </source>
</evidence>
<dbReference type="Gene3D" id="1.20.5.5270">
    <property type="match status" value="1"/>
</dbReference>
<dbReference type="Gene3D" id="2.30.130.40">
    <property type="entry name" value="LON domain-like"/>
    <property type="match status" value="1"/>
</dbReference>
<accession>A0A7S7LU83</accession>
<dbReference type="AlphaFoldDB" id="A0A7S7LU83"/>
<keyword evidence="7 10" id="KW-0067">ATP-binding</keyword>
<keyword evidence="5 10" id="KW-0378">Hydrolase</keyword>
<dbReference type="Gene3D" id="3.40.50.300">
    <property type="entry name" value="P-loop containing nucleotide triphosphate hydrolases"/>
    <property type="match status" value="1"/>
</dbReference>
<dbReference type="KEGG" id="sbal:HUE88_10990"/>
<comment type="subcellular location">
    <subcellularLocation>
        <location evidence="1 10 11">Cytoplasm</location>
    </subcellularLocation>
</comment>
<dbReference type="SUPFAM" id="SSF88697">
    <property type="entry name" value="PUA domain-like"/>
    <property type="match status" value="1"/>
</dbReference>
<dbReference type="InterPro" id="IPR014721">
    <property type="entry name" value="Ribsml_uS5_D2-typ_fold_subgr"/>
</dbReference>
<dbReference type="GO" id="GO:0005524">
    <property type="term" value="F:ATP binding"/>
    <property type="evidence" value="ECO:0007669"/>
    <property type="project" value="UniProtKB-UniRule"/>
</dbReference>
<dbReference type="SMART" id="SM00464">
    <property type="entry name" value="LON"/>
    <property type="match status" value="1"/>
</dbReference>
<dbReference type="PROSITE" id="PS01046">
    <property type="entry name" value="LON_SER"/>
    <property type="match status" value="1"/>
</dbReference>
<dbReference type="InterPro" id="IPR027543">
    <property type="entry name" value="Lon_bac"/>
</dbReference>
<comment type="catalytic activity">
    <reaction evidence="9 10 11 14">
        <text>Hydrolysis of proteins in presence of ATP.</text>
        <dbReference type="EC" id="3.4.21.53"/>
    </reaction>
</comment>
<dbReference type="Pfam" id="PF00004">
    <property type="entry name" value="AAA"/>
    <property type="match status" value="1"/>
</dbReference>
<dbReference type="Proteomes" id="UP000593994">
    <property type="component" value="Chromosome"/>
</dbReference>
<evidence type="ECO:0000256" key="12">
    <source>
        <dbReference type="PIRSR" id="PIRSR001174-1"/>
    </source>
</evidence>
<evidence type="ECO:0000256" key="15">
    <source>
        <dbReference type="RuleBase" id="RU000591"/>
    </source>
</evidence>
<evidence type="ECO:0000256" key="13">
    <source>
        <dbReference type="PIRSR" id="PIRSR001174-2"/>
    </source>
</evidence>
<dbReference type="InterPro" id="IPR003959">
    <property type="entry name" value="ATPase_AAA_core"/>
</dbReference>
<dbReference type="GO" id="GO:0016887">
    <property type="term" value="F:ATP hydrolysis activity"/>
    <property type="evidence" value="ECO:0007669"/>
    <property type="project" value="UniProtKB-UniRule"/>
</dbReference>
<dbReference type="PROSITE" id="PS51786">
    <property type="entry name" value="LON_PROTEOLYTIC"/>
    <property type="match status" value="1"/>
</dbReference>
<dbReference type="InterPro" id="IPR027065">
    <property type="entry name" value="Lon_Prtase"/>
</dbReference>
<evidence type="ECO:0000256" key="14">
    <source>
        <dbReference type="PROSITE-ProRule" id="PRU01122"/>
    </source>
</evidence>
<keyword evidence="6 10" id="KW-0720">Serine protease</keyword>
<dbReference type="NCBIfam" id="TIGR00763">
    <property type="entry name" value="lon"/>
    <property type="match status" value="1"/>
</dbReference>
<dbReference type="EMBL" id="CP054492">
    <property type="protein sequence ID" value="QOY51624.1"/>
    <property type="molecule type" value="Genomic_DNA"/>
</dbReference>
<dbReference type="PRINTS" id="PR00830">
    <property type="entry name" value="ENDOLAPTASE"/>
</dbReference>
<dbReference type="Pfam" id="PF05362">
    <property type="entry name" value="Lon_C"/>
    <property type="match status" value="1"/>
</dbReference>
<reference evidence="18 19" key="1">
    <citation type="submission" date="2020-05" db="EMBL/GenBank/DDBJ databases">
        <title>Sulfurimonas marisnigri, sp. nov., and Sulfurimonas baltica, sp. nov., manganese oxide reducing chemolithoautotrophs of the class Epsilonproteobacteria isolated from the pelagic redoxclines of the Black and Baltic Seas and emended description of the genus Sulfurimonas.</title>
        <authorList>
            <person name="Henkel J.V."/>
            <person name="Laudan C."/>
            <person name="Werner J."/>
            <person name="Neu T."/>
            <person name="Plewe S."/>
            <person name="Sproer C."/>
            <person name="Bunk B."/>
            <person name="Schulz-Vogt H.N."/>
        </authorList>
    </citation>
    <scope>NUCLEOTIDE SEQUENCE [LARGE SCALE GENOMIC DNA]</scope>
    <source>
        <strain evidence="18 19">GD2</strain>
    </source>
</reference>
<dbReference type="InterPro" id="IPR004815">
    <property type="entry name" value="Lon_bac/euk-typ"/>
</dbReference>
<dbReference type="Pfam" id="PF22667">
    <property type="entry name" value="Lon_lid"/>
    <property type="match status" value="1"/>
</dbReference>
<feature type="domain" description="Lon N-terminal" evidence="17">
    <location>
        <begin position="13"/>
        <end position="205"/>
    </location>
</feature>
<evidence type="ECO:0000313" key="18">
    <source>
        <dbReference type="EMBL" id="QOY51624.1"/>
    </source>
</evidence>
<evidence type="ECO:0000256" key="2">
    <source>
        <dbReference type="ARBA" id="ARBA00022490"/>
    </source>
</evidence>
<dbReference type="GO" id="GO:0005737">
    <property type="term" value="C:cytoplasm"/>
    <property type="evidence" value="ECO:0007669"/>
    <property type="project" value="UniProtKB-SubCell"/>
</dbReference>
<dbReference type="GO" id="GO:0004176">
    <property type="term" value="F:ATP-dependent peptidase activity"/>
    <property type="evidence" value="ECO:0007669"/>
    <property type="project" value="UniProtKB-UniRule"/>
</dbReference>
<dbReference type="Gene3D" id="3.30.230.10">
    <property type="match status" value="1"/>
</dbReference>
<dbReference type="HAMAP" id="MF_01973">
    <property type="entry name" value="lon_bact"/>
    <property type="match status" value="1"/>
</dbReference>
<comment type="subunit">
    <text evidence="10 11">Homohexamer. Organized in a ring with a central cavity.</text>
</comment>
<dbReference type="SMART" id="SM00382">
    <property type="entry name" value="AAA"/>
    <property type="match status" value="1"/>
</dbReference>
<dbReference type="EC" id="3.4.21.53" evidence="10 11"/>
<comment type="function">
    <text evidence="10">ATP-dependent serine protease that mediates the selective degradation of mutant and abnormal proteins as well as certain short-lived regulatory proteins. Required for cellular homeostasis and for survival from DNA damage and developmental changes induced by stress. Degrades polypeptides processively to yield small peptide fragments that are 5 to 10 amino acids long. Binds to DNA in a double-stranded, site-specific manner.</text>
</comment>
<dbReference type="Gene3D" id="1.20.58.1480">
    <property type="match status" value="1"/>
</dbReference>
<dbReference type="InterPro" id="IPR020568">
    <property type="entry name" value="Ribosomal_Su5_D2-typ_SF"/>
</dbReference>
<dbReference type="InterPro" id="IPR054594">
    <property type="entry name" value="Lon_lid"/>
</dbReference>
<sequence>MKLSDYGTFPASIPVIAEDELFLYPFMISPLFLSDENNIEAATRAIEESTLVIVCPTKPSKEGERKFESLYDAGVVGSIMRKVALPDGRVKVLFQGLARAKVSSKVEDNPLVVNVDIIEATNVDSLKIDAILEIVREKVRTLSSVSNYFPPDLLRTIEENHDHNRIIDLICSTIKLKKDQAYGLFVESNTEKRFLDLIEHLIDEIEANKLQKEIRSKVHTHIEQVNKEYFLKEQLKQIQKELGSDTSRDEEMDEYRNKLAAKKDKMSEEAYKEVNKQIERFSRMHPDSSDASMTQTYLDWVLSIPFGEESKRALKISDVENQLDKDHFSLEKPKERVAEFFAVKELMELRGVKGNSGAILCFSGPPGVGKTSLANSIAKALKRPLVRIALGGLEDVNELRGHRRTYVGAMPGRITQGLIDAKKMNPVIVLDEIDKVSKTGRGDPTAALLEILDPEQNKEFRDYYLNFNIDLTKVIFIATANDVGRIPAPLRDRMEFITISSYTPQEKFEIALRYLIPQELKKHGLKKSEVSISNPALKELIHSYTREAGVRNLRRRIANMCRKVAREVLEKPEITKVSLTLKNLKDYFDKTVFEIEKTTKVPVVGVVNGLAWTAVGGDVLKIESIRIKGKGTMQLTGSLGEVMKESARIAFSVVKTLIDTKKLKIDVKNIPLTLKEREDAANVDASEVYKRYDLHVHVPDGATPKDGPSAGIAMVSAISSILSSRKIRSEIAMTGEVSLSGDVLPIGGLREKLIAAHKAGMSKVLIPLKNLERDLEDIPKEVRDSLEIIGVSRVEEVLDYILV</sequence>
<feature type="binding site" evidence="10 13">
    <location>
        <begin position="364"/>
        <end position="371"/>
    </location>
    <ligand>
        <name>ATP</name>
        <dbReference type="ChEBI" id="CHEBI:30616"/>
    </ligand>
</feature>
<dbReference type="InterPro" id="IPR003111">
    <property type="entry name" value="Lon_prtase_N"/>
</dbReference>
<protein>
    <recommendedName>
        <fullName evidence="10 11">Lon protease</fullName>
        <ecNumber evidence="10 11">3.4.21.53</ecNumber>
    </recommendedName>
    <alternativeName>
        <fullName evidence="10">ATP-dependent protease La</fullName>
    </alternativeName>
</protein>
<evidence type="ECO:0000256" key="8">
    <source>
        <dbReference type="ARBA" id="ARBA00023016"/>
    </source>
</evidence>
<dbReference type="Gene3D" id="1.10.8.60">
    <property type="match status" value="1"/>
</dbReference>
<name>A0A7S7LU83_9BACT</name>
<dbReference type="InterPro" id="IPR008269">
    <property type="entry name" value="Lon_proteolytic"/>
</dbReference>
<keyword evidence="4 10" id="KW-0547">Nucleotide-binding</keyword>
<keyword evidence="3 10" id="KW-0645">Protease</keyword>
<keyword evidence="19" id="KW-1185">Reference proteome</keyword>
<feature type="active site" evidence="10 12">
    <location>
        <position position="752"/>
    </location>
</feature>
<dbReference type="GO" id="GO:0004252">
    <property type="term" value="F:serine-type endopeptidase activity"/>
    <property type="evidence" value="ECO:0007669"/>
    <property type="project" value="UniProtKB-UniRule"/>
</dbReference>
<dbReference type="PROSITE" id="PS51787">
    <property type="entry name" value="LON_N"/>
    <property type="match status" value="1"/>
</dbReference>
<dbReference type="InterPro" id="IPR046336">
    <property type="entry name" value="Lon_prtase_N_sf"/>
</dbReference>
<comment type="similarity">
    <text evidence="10 11 14 15">Belongs to the peptidase S16 family.</text>
</comment>